<feature type="region of interest" description="Disordered" evidence="2">
    <location>
        <begin position="1002"/>
        <end position="1029"/>
    </location>
</feature>
<accession>A0A1I8MX62</accession>
<protein>
    <recommendedName>
        <fullName evidence="3">RFX-type winged-helix domain-containing protein</fullName>
    </recommendedName>
</protein>
<proteinExistence type="predicted"/>
<dbReference type="Gene3D" id="1.10.10.10">
    <property type="entry name" value="Winged helix-like DNA-binding domain superfamily/Winged helix DNA-binding domain"/>
    <property type="match status" value="1"/>
</dbReference>
<dbReference type="Gene3D" id="6.10.140.1290">
    <property type="match status" value="1"/>
</dbReference>
<feature type="compositionally biased region" description="Basic residues" evidence="2">
    <location>
        <begin position="569"/>
        <end position="579"/>
    </location>
</feature>
<keyword evidence="1" id="KW-0238">DNA-binding</keyword>
<feature type="compositionally biased region" description="Low complexity" evidence="2">
    <location>
        <begin position="797"/>
        <end position="816"/>
    </location>
</feature>
<feature type="compositionally biased region" description="Low complexity" evidence="2">
    <location>
        <begin position="1010"/>
        <end position="1029"/>
    </location>
</feature>
<dbReference type="Pfam" id="PF02257">
    <property type="entry name" value="RFX_DNA_binding"/>
    <property type="match status" value="1"/>
</dbReference>
<feature type="compositionally biased region" description="Polar residues" evidence="2">
    <location>
        <begin position="873"/>
        <end position="883"/>
    </location>
</feature>
<sequence length="1706" mass="181051">MSEKNGQGAAVQWTKGGAAAAQKQHQQIQQGISPIYNANVGSALALPTAATSAALYGATNPISGGSPHDVVSYASARFQAPPPLDHSTATSSSLTAIPQSSSSTSNVPVPSGFIPPPFAAASSAAATTSVLTPNPYAAPTIAASNPHGHQSATINSQHFPGQTIPPSSHHLHPHFGMDQFQHLNVQQQFELSKIMAAATFGSNQIGSIGPTNLTSSNSGGSGVGPAVSTTTTTTSTSALSPSITQSFSRQPFANVGDMTPNSNAGAISSQLAEQVINTISTGSSGTKLAPTPIHGRLMGLGVNAPDEEKLRRIQEVVEWGISDHAKQQIVQILDRISTLRPVEKLLLYLRLPGEQPETDPLRQPQNPLGTRSEINHTINWVRTHLEQDPQVSIPKQDVYNDYLVYCERLNIKPLSTADFGKVMKQVFPGIRPRRLGTRGHSRYCYAAMRKTSKLPAPHLPTLTTTTTKPSLLKGDSDAVTESGDTFSDNVEEDQEESWSIIKQWAENVLHVKVNDINELANQIKANGSNPQGHYTSFTGTNKTGSHMIHKKYAQREPKEKRVMADMGPLKKRRKKKRKGSSSSESSCHQSNTAVDQVAGQIQPQLSPANSSKGSSQRNPTSPLISIDDGQKLLSCVKIKQEIVDSPGYVSTTSAIATTHSSENDSSNKHIPIYNPYSNQSQQQQQQTMPINLAAETRGGHPGVRPASTSLTGSAFEHVRSPAIATNNNTTTAVKNLTPKIMELAVESQPSPPAPQSQTTIHSTTTIKQEDVGVEDYNTTNIFCKKVRKAQETKSFWPNSPTSNNRTTATTITSASRPTLPIITTTASTPPPVAASVITSPNNNGNSNINSSSALDSSAVAPTCYSMGPPAQMAPSTSPNNHHSSLQEDAMGLPKVVSRNLQQLRAKKLLSANPSACDQPDLSAVVKDAADLPENLGIPRERVISICNMDKRELDDYFLPEEENSEENETELLQYFQMGDAEEKLTKNSSSDAKRHSYPTVTPVVSNMAPTSSTSTTVTMSGSTTSSATAVGATRQTLPTMNAGSIKRDSTGSVNNEANNSKLASKQLSQQALNYLRNANASSSLHTNRESCGKFVSSSKHLTSTVGTASASLEQLTQKHQQQQQQQLQNQQQQLQQPPQPPTKVSYKRKINLNTSSSSDITAARKNYSFLPISPNINNTSATSSVLKGGGSAGSGSHSSNSGFFASPNFSRLLTKQQSLDSESSSDPMIGATRRRRTYMSTMTSASAPPSPSVLKQQQEQQLFALSNNLLLEQWPTSTNSSAFNNFQSSNQNHAAAMVDQNSLDLDLFAEAAAASASATSSICGPQNQQAAVSQVSLKDSESIMNDLTQRSRSVPLSQLQRSHSPTFNREFQLNSVTGTAYSACNSLAQTPIHTDFIDSVTMLSENSCSQQSSSIKLEEVGNVVGSDSTALLDDVDVNEILSSPDFVKFSSITQSGGSSTGTKTSCSSAGSSSGYSSAGQFSLSLSSYGSNGNGVGGAIMSSTASISRSVPSTPLPHQNPSCMPGSGNNFYRRRFANNCHPLGSNYFSSTGKYGYGNMNTALSRSACDISKSMPSTPITTTPSSFRYSPTEFTRDFLINGNTIDDSLASSFGTVGTDNLMGSDVVGVDAPLMNEEDSLLNGPRVDNDVMSPDFCTQSGDSSVLIGNNSGLGGSSTAVVSASTAMGSNTGGESSVVIGVGSDLLDNL</sequence>
<dbReference type="InterPro" id="IPR003150">
    <property type="entry name" value="DNA-bd_RFX"/>
</dbReference>
<evidence type="ECO:0000259" key="3">
    <source>
        <dbReference type="PROSITE" id="PS51526"/>
    </source>
</evidence>
<dbReference type="GO" id="GO:0000978">
    <property type="term" value="F:RNA polymerase II cis-regulatory region sequence-specific DNA binding"/>
    <property type="evidence" value="ECO:0007669"/>
    <property type="project" value="TreeGrafter"/>
</dbReference>
<dbReference type="SUPFAM" id="SSF46785">
    <property type="entry name" value="Winged helix' DNA-binding domain"/>
    <property type="match status" value="1"/>
</dbReference>
<feature type="region of interest" description="Disordered" evidence="2">
    <location>
        <begin position="81"/>
        <end position="107"/>
    </location>
</feature>
<dbReference type="GO" id="GO:0000981">
    <property type="term" value="F:DNA-binding transcription factor activity, RNA polymerase II-specific"/>
    <property type="evidence" value="ECO:0007669"/>
    <property type="project" value="TreeGrafter"/>
</dbReference>
<dbReference type="InterPro" id="IPR039779">
    <property type="entry name" value="RFX-like"/>
</dbReference>
<dbReference type="PANTHER" id="PTHR12619">
    <property type="entry name" value="RFX TRANSCRIPTION FACTOR FAMILY"/>
    <property type="match status" value="1"/>
</dbReference>
<organism evidence="4">
    <name type="scientific">Musca domestica</name>
    <name type="common">House fly</name>
    <dbReference type="NCBI Taxonomy" id="7370"/>
    <lineage>
        <taxon>Eukaryota</taxon>
        <taxon>Metazoa</taxon>
        <taxon>Ecdysozoa</taxon>
        <taxon>Arthropoda</taxon>
        <taxon>Hexapoda</taxon>
        <taxon>Insecta</taxon>
        <taxon>Pterygota</taxon>
        <taxon>Neoptera</taxon>
        <taxon>Endopterygota</taxon>
        <taxon>Diptera</taxon>
        <taxon>Brachycera</taxon>
        <taxon>Muscomorpha</taxon>
        <taxon>Muscoidea</taxon>
        <taxon>Muscidae</taxon>
        <taxon>Musca</taxon>
    </lineage>
</organism>
<dbReference type="OrthoDB" id="10069709at2759"/>
<feature type="compositionally biased region" description="Low complexity" evidence="2">
    <location>
        <begin position="455"/>
        <end position="473"/>
    </location>
</feature>
<feature type="compositionally biased region" description="Basic and acidic residues" evidence="2">
    <location>
        <begin position="553"/>
        <end position="563"/>
    </location>
</feature>
<dbReference type="KEGG" id="mde:101901030"/>
<dbReference type="eggNOG" id="KOG3712">
    <property type="taxonomic scope" value="Eukaryota"/>
</dbReference>
<evidence type="ECO:0000256" key="2">
    <source>
        <dbReference type="SAM" id="MobiDB-lite"/>
    </source>
</evidence>
<feature type="region of interest" description="Disordered" evidence="2">
    <location>
        <begin position="790"/>
        <end position="816"/>
    </location>
</feature>
<feature type="compositionally biased region" description="Polar residues" evidence="2">
    <location>
        <begin position="524"/>
        <end position="544"/>
    </location>
</feature>
<feature type="compositionally biased region" description="Low complexity" evidence="2">
    <location>
        <begin position="211"/>
        <end position="242"/>
    </location>
</feature>
<feature type="domain" description="RFX-type winged-helix" evidence="3">
    <location>
        <begin position="377"/>
        <end position="452"/>
    </location>
</feature>
<dbReference type="VEuPathDB" id="VectorBase:MDOMA2_016023"/>
<feature type="region of interest" description="Disordered" evidence="2">
    <location>
        <begin position="211"/>
        <end position="244"/>
    </location>
</feature>
<dbReference type="FunFam" id="1.10.10.10:FF:000422">
    <property type="entry name" value="DNA-binding protein RFX7"/>
    <property type="match status" value="1"/>
</dbReference>
<feature type="compositionally biased region" description="Polar residues" evidence="2">
    <location>
        <begin position="587"/>
        <end position="623"/>
    </location>
</feature>
<dbReference type="RefSeq" id="XP_005185926.2">
    <property type="nucleotide sequence ID" value="XM_005185869.4"/>
</dbReference>
<reference evidence="4" key="1">
    <citation type="submission" date="2020-05" db="UniProtKB">
        <authorList>
            <consortium name="EnsemblMetazoa"/>
        </authorList>
    </citation>
    <scope>IDENTIFICATION</scope>
    <source>
        <strain evidence="4">Aabys</strain>
    </source>
</reference>
<dbReference type="EnsemblMetazoa" id="MDOA009335-RA">
    <property type="protein sequence ID" value="MDOA009335-PA"/>
    <property type="gene ID" value="MDOA009335"/>
</dbReference>
<dbReference type="InterPro" id="IPR036388">
    <property type="entry name" value="WH-like_DNA-bd_sf"/>
</dbReference>
<dbReference type="VEuPathDB" id="VectorBase:MDOA009335"/>
<feature type="compositionally biased region" description="Low complexity" evidence="2">
    <location>
        <begin position="1112"/>
        <end position="1136"/>
    </location>
</feature>
<evidence type="ECO:0000256" key="1">
    <source>
        <dbReference type="ARBA" id="ARBA00023125"/>
    </source>
</evidence>
<name>A0A1I8MX62_MUSDO</name>
<gene>
    <name evidence="4" type="primary">101901030</name>
</gene>
<feature type="region of interest" description="Disordered" evidence="2">
    <location>
        <begin position="455"/>
        <end position="492"/>
    </location>
</feature>
<dbReference type="PROSITE" id="PS51526">
    <property type="entry name" value="RFX_DBD"/>
    <property type="match status" value="1"/>
</dbReference>
<feature type="region of interest" description="Disordered" evidence="2">
    <location>
        <begin position="860"/>
        <end position="885"/>
    </location>
</feature>
<feature type="compositionally biased region" description="Polar residues" evidence="2">
    <location>
        <begin position="87"/>
        <end position="99"/>
    </location>
</feature>
<dbReference type="STRING" id="7370.A0A1I8MX62"/>
<dbReference type="PANTHER" id="PTHR12619:SF21">
    <property type="entry name" value="RFX-TYPE WINGED-HELIX DOMAIN-CONTAINING PROTEIN"/>
    <property type="match status" value="1"/>
</dbReference>
<dbReference type="InterPro" id="IPR036390">
    <property type="entry name" value="WH_DNA-bd_sf"/>
</dbReference>
<feature type="region of interest" description="Disordered" evidence="2">
    <location>
        <begin position="524"/>
        <end position="625"/>
    </location>
</feature>
<evidence type="ECO:0000313" key="4">
    <source>
        <dbReference type="EnsemblMetazoa" id="MDOA009335-PA"/>
    </source>
</evidence>
<feature type="region of interest" description="Disordered" evidence="2">
    <location>
        <begin position="1110"/>
        <end position="1146"/>
    </location>
</feature>